<dbReference type="GO" id="GO:0006355">
    <property type="term" value="P:regulation of DNA-templated transcription"/>
    <property type="evidence" value="ECO:0007669"/>
    <property type="project" value="UniProtKB-ARBA"/>
</dbReference>
<dbReference type="Gene3D" id="3.30.420.40">
    <property type="match status" value="2"/>
</dbReference>
<dbReference type="InterPro" id="IPR000600">
    <property type="entry name" value="ROK"/>
</dbReference>
<dbReference type="FunFam" id="1.10.10.10:FF:000045">
    <property type="entry name" value="ROK family transcriptional regulator"/>
    <property type="match status" value="1"/>
</dbReference>
<evidence type="ECO:0000313" key="7">
    <source>
        <dbReference type="Proteomes" id="UP000348942"/>
    </source>
</evidence>
<keyword evidence="4" id="KW-0804">Transcription</keyword>
<dbReference type="InterPro" id="IPR036388">
    <property type="entry name" value="WH-like_DNA-bd_sf"/>
</dbReference>
<evidence type="ECO:0000256" key="1">
    <source>
        <dbReference type="ARBA" id="ARBA00006479"/>
    </source>
</evidence>
<evidence type="ECO:0000256" key="2">
    <source>
        <dbReference type="ARBA" id="ARBA00023015"/>
    </source>
</evidence>
<dbReference type="AlphaFoldDB" id="A0A5Q0TGL5"/>
<protein>
    <submittedName>
        <fullName evidence="6">ROK family protein</fullName>
    </submittedName>
</protein>
<evidence type="ECO:0000256" key="5">
    <source>
        <dbReference type="ARBA" id="ARBA00023277"/>
    </source>
</evidence>
<keyword evidence="2" id="KW-0805">Transcription regulation</keyword>
<keyword evidence="3" id="KW-0238">DNA-binding</keyword>
<keyword evidence="5" id="KW-0119">Carbohydrate metabolism</keyword>
<dbReference type="SUPFAM" id="SSF53067">
    <property type="entry name" value="Actin-like ATPase domain"/>
    <property type="match status" value="1"/>
</dbReference>
<dbReference type="GO" id="GO:0003677">
    <property type="term" value="F:DNA binding"/>
    <property type="evidence" value="ECO:0007669"/>
    <property type="project" value="UniProtKB-KW"/>
</dbReference>
<dbReference type="EMBL" id="CP045699">
    <property type="protein sequence ID" value="QGA65316.1"/>
    <property type="molecule type" value="Genomic_DNA"/>
</dbReference>
<dbReference type="RefSeq" id="WP_153447465.1">
    <property type="nucleotide sequence ID" value="NZ_CP045699.1"/>
</dbReference>
<dbReference type="PANTHER" id="PTHR18964:SF175">
    <property type="entry name" value="N-ACETYLGLUCOSAMINE REPRESSOR"/>
    <property type="match status" value="1"/>
</dbReference>
<sequence length="404" mass="44142">MNGGQIGNVDLVKQLNSAAVYRLIDQQGPISRIQVADVSQLAPASVTKITRQLIERGLIKEVAQQASTGGRRAISLTTETAPFHSIAIRLGRDYIQFSLYDLSGFELAKHHAVFKYDNQHDLLDGVVRYTHHFIEQNKDSIKQLIAIGLILPGLVNPETGVVEYMPNTEIDNLSLGNLLSETFGVKAFVGNDIRGLALAEHYFGASKDCLDSILVSVYRGAGAGIIVNGQVFLGTNRNVGEIGHIQIESLGEQCQCGNFGCLETVAANPAIIAHIQSRLDQGYPSSLQNIHPLDMTAICEHANRGDELATQALTRVGNHLGKAIAMTVNLFNPQKIIIAGEIVKAKEIIFHAIERNIQNHSLKTFHQNLPIVESQLYTQPTMGAFAMIKRAMLNGVLLQKLLEN</sequence>
<name>A0A5Q0TGL5_9VIBR</name>
<evidence type="ECO:0000256" key="3">
    <source>
        <dbReference type="ARBA" id="ARBA00023125"/>
    </source>
</evidence>
<evidence type="ECO:0000256" key="4">
    <source>
        <dbReference type="ARBA" id="ARBA00023163"/>
    </source>
</evidence>
<gene>
    <name evidence="6" type="ORF">GFB47_07735</name>
</gene>
<organism evidence="6 7">
    <name type="scientific">Vibrio algicola</name>
    <dbReference type="NCBI Taxonomy" id="2662262"/>
    <lineage>
        <taxon>Bacteria</taxon>
        <taxon>Pseudomonadati</taxon>
        <taxon>Pseudomonadota</taxon>
        <taxon>Gammaproteobacteria</taxon>
        <taxon>Vibrionales</taxon>
        <taxon>Vibrionaceae</taxon>
        <taxon>Vibrio</taxon>
    </lineage>
</organism>
<proteinExistence type="inferred from homology"/>
<dbReference type="InterPro" id="IPR036390">
    <property type="entry name" value="WH_DNA-bd_sf"/>
</dbReference>
<evidence type="ECO:0000313" key="6">
    <source>
        <dbReference type="EMBL" id="QGA65316.1"/>
    </source>
</evidence>
<dbReference type="PANTHER" id="PTHR18964">
    <property type="entry name" value="ROK (REPRESSOR, ORF, KINASE) FAMILY"/>
    <property type="match status" value="1"/>
</dbReference>
<accession>A0A5Q0TGL5</accession>
<comment type="similarity">
    <text evidence="1">Belongs to the ROK (NagC/XylR) family.</text>
</comment>
<dbReference type="Pfam" id="PF00480">
    <property type="entry name" value="ROK"/>
    <property type="match status" value="1"/>
</dbReference>
<dbReference type="Proteomes" id="UP000348942">
    <property type="component" value="Chromosome 1"/>
</dbReference>
<dbReference type="SUPFAM" id="SSF46785">
    <property type="entry name" value="Winged helix' DNA-binding domain"/>
    <property type="match status" value="1"/>
</dbReference>
<reference evidence="6 7" key="1">
    <citation type="submission" date="2019-10" db="EMBL/GenBank/DDBJ databases">
        <title>Vibrio sp. nov., isolated from Coralline algae surface.</title>
        <authorList>
            <person name="Geng Y."/>
            <person name="Zhang X."/>
        </authorList>
    </citation>
    <scope>NUCLEOTIDE SEQUENCE [LARGE SCALE GENOMIC DNA]</scope>
    <source>
        <strain evidence="6 7">SM1977</strain>
    </source>
</reference>
<keyword evidence="7" id="KW-1185">Reference proteome</keyword>
<dbReference type="Gene3D" id="1.10.10.10">
    <property type="entry name" value="Winged helix-like DNA-binding domain superfamily/Winged helix DNA-binding domain"/>
    <property type="match status" value="1"/>
</dbReference>
<dbReference type="InterPro" id="IPR043129">
    <property type="entry name" value="ATPase_NBD"/>
</dbReference>